<dbReference type="PROSITE" id="PS50865">
    <property type="entry name" value="ZF_MYND_2"/>
    <property type="match status" value="1"/>
</dbReference>
<accession>A0A1Y1IEF9</accession>
<dbReference type="PROSITE" id="PS01360">
    <property type="entry name" value="ZF_MYND_1"/>
    <property type="match status" value="1"/>
</dbReference>
<protein>
    <recommendedName>
        <fullName evidence="5">MYND-type domain-containing protein</fullName>
    </recommendedName>
</protein>
<proteinExistence type="predicted"/>
<evidence type="ECO:0000256" key="1">
    <source>
        <dbReference type="ARBA" id="ARBA00022723"/>
    </source>
</evidence>
<dbReference type="GO" id="GO:0008270">
    <property type="term" value="F:zinc ion binding"/>
    <property type="evidence" value="ECO:0007669"/>
    <property type="project" value="UniProtKB-KW"/>
</dbReference>
<feature type="domain" description="MYND-type" evidence="5">
    <location>
        <begin position="264"/>
        <end position="307"/>
    </location>
</feature>
<dbReference type="OMA" id="DMTTTRF"/>
<dbReference type="Pfam" id="PF01753">
    <property type="entry name" value="zf-MYND"/>
    <property type="match status" value="1"/>
</dbReference>
<reference evidence="6 7" key="1">
    <citation type="journal article" date="2014" name="Nat. Commun.">
        <title>Klebsormidium flaccidum genome reveals primary factors for plant terrestrial adaptation.</title>
        <authorList>
            <person name="Hori K."/>
            <person name="Maruyama F."/>
            <person name="Fujisawa T."/>
            <person name="Togashi T."/>
            <person name="Yamamoto N."/>
            <person name="Seo M."/>
            <person name="Sato S."/>
            <person name="Yamada T."/>
            <person name="Mori H."/>
            <person name="Tajima N."/>
            <person name="Moriyama T."/>
            <person name="Ikeuchi M."/>
            <person name="Watanabe M."/>
            <person name="Wada H."/>
            <person name="Kobayashi K."/>
            <person name="Saito M."/>
            <person name="Masuda T."/>
            <person name="Sasaki-Sekimoto Y."/>
            <person name="Mashiguchi K."/>
            <person name="Awai K."/>
            <person name="Shimojima M."/>
            <person name="Masuda S."/>
            <person name="Iwai M."/>
            <person name="Nobusawa T."/>
            <person name="Narise T."/>
            <person name="Kondo S."/>
            <person name="Saito H."/>
            <person name="Sato R."/>
            <person name="Murakawa M."/>
            <person name="Ihara Y."/>
            <person name="Oshima-Yamada Y."/>
            <person name="Ohtaka K."/>
            <person name="Satoh M."/>
            <person name="Sonobe K."/>
            <person name="Ishii M."/>
            <person name="Ohtani R."/>
            <person name="Kanamori-Sato M."/>
            <person name="Honoki R."/>
            <person name="Miyazaki D."/>
            <person name="Mochizuki H."/>
            <person name="Umetsu J."/>
            <person name="Higashi K."/>
            <person name="Shibata D."/>
            <person name="Kamiya Y."/>
            <person name="Sato N."/>
            <person name="Nakamura Y."/>
            <person name="Tabata S."/>
            <person name="Ida S."/>
            <person name="Kurokawa K."/>
            <person name="Ohta H."/>
        </authorList>
    </citation>
    <scope>NUCLEOTIDE SEQUENCE [LARGE SCALE GENOMIC DNA]</scope>
    <source>
        <strain evidence="6 7">NIES-2285</strain>
    </source>
</reference>
<dbReference type="Proteomes" id="UP000054558">
    <property type="component" value="Unassembled WGS sequence"/>
</dbReference>
<evidence type="ECO:0000256" key="4">
    <source>
        <dbReference type="PROSITE-ProRule" id="PRU00134"/>
    </source>
</evidence>
<keyword evidence="7" id="KW-1185">Reference proteome</keyword>
<dbReference type="Gene3D" id="6.10.140.2220">
    <property type="match status" value="1"/>
</dbReference>
<name>A0A1Y1IEF9_KLENI</name>
<gene>
    <name evidence="6" type="ORF">KFL_003310080</name>
</gene>
<evidence type="ECO:0000313" key="6">
    <source>
        <dbReference type="EMBL" id="GAQ87096.1"/>
    </source>
</evidence>
<dbReference type="EMBL" id="DF237280">
    <property type="protein sequence ID" value="GAQ87096.1"/>
    <property type="molecule type" value="Genomic_DNA"/>
</dbReference>
<dbReference type="InterPro" id="IPR002893">
    <property type="entry name" value="Znf_MYND"/>
</dbReference>
<sequence>MDGMEGIASAFGGMPFFSPFMMINRSGTCAASRILQLREMGVYSCMVEDKIAKEAQAGDPNFKLRLQCVKAVKRSCDNDNERCCVLWRWQVCEGAAKRESDYGELVFTDTTTTRFLVIETHRRWHESAWEHSRAMAKQLFCLLRYIGYDPEYVRYAVFCADRPEMCAALTNGTEYPKPLEPEHPGPTSFGQIDVSNCTPALTPSTVSKVDVILSRSASVLRSAEASRERSGLTKEGLLEEVVLRSKEGASAKDRAGDPKLVQFCANCESTAEEKHVDKLRRCGRCFIPYYCGVECQRAHYKLHKPYCRQAAG</sequence>
<dbReference type="OrthoDB" id="550206at2759"/>
<keyword evidence="3" id="KW-0862">Zinc</keyword>
<keyword evidence="2 4" id="KW-0863">Zinc-finger</keyword>
<evidence type="ECO:0000256" key="2">
    <source>
        <dbReference type="ARBA" id="ARBA00022771"/>
    </source>
</evidence>
<dbReference type="STRING" id="105231.A0A1Y1IEF9"/>
<evidence type="ECO:0000313" key="7">
    <source>
        <dbReference type="Proteomes" id="UP000054558"/>
    </source>
</evidence>
<evidence type="ECO:0000259" key="5">
    <source>
        <dbReference type="PROSITE" id="PS50865"/>
    </source>
</evidence>
<dbReference type="SUPFAM" id="SSF144232">
    <property type="entry name" value="HIT/MYND zinc finger-like"/>
    <property type="match status" value="1"/>
</dbReference>
<dbReference type="AlphaFoldDB" id="A0A1Y1IEF9"/>
<keyword evidence="1" id="KW-0479">Metal-binding</keyword>
<organism evidence="6 7">
    <name type="scientific">Klebsormidium nitens</name>
    <name type="common">Green alga</name>
    <name type="synonym">Ulothrix nitens</name>
    <dbReference type="NCBI Taxonomy" id="105231"/>
    <lineage>
        <taxon>Eukaryota</taxon>
        <taxon>Viridiplantae</taxon>
        <taxon>Streptophyta</taxon>
        <taxon>Klebsormidiophyceae</taxon>
        <taxon>Klebsormidiales</taxon>
        <taxon>Klebsormidiaceae</taxon>
        <taxon>Klebsormidium</taxon>
    </lineage>
</organism>
<evidence type="ECO:0000256" key="3">
    <source>
        <dbReference type="ARBA" id="ARBA00022833"/>
    </source>
</evidence>